<dbReference type="GO" id="GO:0006633">
    <property type="term" value="P:fatty acid biosynthetic process"/>
    <property type="evidence" value="ECO:0007669"/>
    <property type="project" value="TreeGrafter"/>
</dbReference>
<dbReference type="InterPro" id="IPR014031">
    <property type="entry name" value="Ketoacyl_synth_C"/>
</dbReference>
<dbReference type="PATRIC" id="fig|1236703.3.peg.896"/>
<dbReference type="PANTHER" id="PTHR11712:SF336">
    <property type="entry name" value="3-OXOACYL-[ACYL-CARRIER-PROTEIN] SYNTHASE, MITOCHONDRIAL"/>
    <property type="match status" value="1"/>
</dbReference>
<dbReference type="CDD" id="cd00834">
    <property type="entry name" value="KAS_I_II"/>
    <property type="match status" value="1"/>
</dbReference>
<feature type="domain" description="Ketosynthase family 3 (KS3)" evidence="5">
    <location>
        <begin position="1"/>
        <end position="426"/>
    </location>
</feature>
<dbReference type="SUPFAM" id="SSF53901">
    <property type="entry name" value="Thiolase-like"/>
    <property type="match status" value="2"/>
</dbReference>
<dbReference type="AlphaFoldDB" id="S3DIK5"/>
<dbReference type="PROSITE" id="PS52004">
    <property type="entry name" value="KS3_2"/>
    <property type="match status" value="1"/>
</dbReference>
<dbReference type="InterPro" id="IPR000794">
    <property type="entry name" value="Beta-ketoacyl_synthase"/>
</dbReference>
<protein>
    <submittedName>
        <fullName evidence="6">3-oxoacyl synthase II</fullName>
    </submittedName>
</protein>
<evidence type="ECO:0000313" key="7">
    <source>
        <dbReference type="Proteomes" id="UP000053688"/>
    </source>
</evidence>
<organism evidence="6 7">
    <name type="scientific">Candidatus Photodesmus katoptron Akat1</name>
    <dbReference type="NCBI Taxonomy" id="1236703"/>
    <lineage>
        <taxon>Bacteria</taxon>
        <taxon>Pseudomonadati</taxon>
        <taxon>Pseudomonadota</taxon>
        <taxon>Gammaproteobacteria</taxon>
        <taxon>Vibrionales</taxon>
        <taxon>Vibrionaceae</taxon>
        <taxon>Candidatus Photodesmus</taxon>
    </lineage>
</organism>
<evidence type="ECO:0000313" key="6">
    <source>
        <dbReference type="EMBL" id="EPE37555.1"/>
    </source>
</evidence>
<gene>
    <name evidence="6" type="ORF">O1U_0860</name>
</gene>
<dbReference type="eggNOG" id="COG0304">
    <property type="taxonomic scope" value="Bacteria"/>
</dbReference>
<dbReference type="NCBIfam" id="NF005589">
    <property type="entry name" value="PRK07314.1"/>
    <property type="match status" value="1"/>
</dbReference>
<evidence type="ECO:0000259" key="5">
    <source>
        <dbReference type="PROSITE" id="PS52004"/>
    </source>
</evidence>
<proteinExistence type="inferred from homology"/>
<dbReference type="SMART" id="SM00825">
    <property type="entry name" value="PKS_KS"/>
    <property type="match status" value="1"/>
</dbReference>
<evidence type="ECO:0000256" key="4">
    <source>
        <dbReference type="RuleBase" id="RU003694"/>
    </source>
</evidence>
<keyword evidence="3 4" id="KW-0808">Transferase</keyword>
<comment type="pathway">
    <text evidence="1">Lipid metabolism; fatty acid biosynthesis.</text>
</comment>
<comment type="caution">
    <text evidence="6">The sequence shown here is derived from an EMBL/GenBank/DDBJ whole genome shotgun (WGS) entry which is preliminary data.</text>
</comment>
<reference evidence="6 7" key="1">
    <citation type="journal article" date="2014" name="Environ. Microbiol.">
        <title>Genomic signatures of obligate host dependence in the luminous bacterial symbiont of a vertebrate.</title>
        <authorList>
            <person name="Hendry T.A."/>
            <person name="de Wet J.R."/>
            <person name="Dunlap P.V."/>
        </authorList>
    </citation>
    <scope>NUCLEOTIDE SEQUENCE [LARGE SCALE GENOMIC DNA]</scope>
    <source>
        <strain evidence="6 7">Akat1</strain>
    </source>
</reference>
<accession>S3DIK5</accession>
<evidence type="ECO:0000256" key="3">
    <source>
        <dbReference type="ARBA" id="ARBA00022679"/>
    </source>
</evidence>
<dbReference type="EMBL" id="AMSD01000002">
    <property type="protein sequence ID" value="EPE37555.1"/>
    <property type="molecule type" value="Genomic_DNA"/>
</dbReference>
<dbReference type="Pfam" id="PF00109">
    <property type="entry name" value="ketoacyl-synt"/>
    <property type="match status" value="1"/>
</dbReference>
<keyword evidence="7" id="KW-1185">Reference proteome</keyword>
<dbReference type="Proteomes" id="UP000053688">
    <property type="component" value="Unassembled WGS sequence"/>
</dbReference>
<dbReference type="PANTHER" id="PTHR11712">
    <property type="entry name" value="POLYKETIDE SYNTHASE-RELATED"/>
    <property type="match status" value="1"/>
</dbReference>
<dbReference type="InterPro" id="IPR016039">
    <property type="entry name" value="Thiolase-like"/>
</dbReference>
<comment type="similarity">
    <text evidence="2 4">Belongs to the thiolase-like superfamily. Beta-ketoacyl-ACP synthases family.</text>
</comment>
<dbReference type="RefSeq" id="WP_016504186.1">
    <property type="nucleotide sequence ID" value="NZ_AMSD01000002.1"/>
</dbReference>
<dbReference type="GO" id="GO:0004315">
    <property type="term" value="F:3-oxoacyl-[acyl-carrier-protein] synthase activity"/>
    <property type="evidence" value="ECO:0007669"/>
    <property type="project" value="TreeGrafter"/>
</dbReference>
<dbReference type="InterPro" id="IPR014030">
    <property type="entry name" value="Ketoacyl_synth_N"/>
</dbReference>
<sequence length="428" mass="45692">MKRIVITGFGAISPIGLNANESFKSLLQGKHGFRRITNFVPEKLGCKTTFAAQISENFNLIHHFPFSEMSIQEQKKQIKKLDRHQVFAMIAASEAIKMAGLDSIQNKKQLDRIGVNFSTGVGGMNSFETCVATSIAGKKQSPFGNLKFLPNIAAGYISNYWNFTGPNNAHCTACAAGAHSIADGYNAIFTGEADIIIAGASEASITPVGISTFNAQTALSVNNNSIDTASRPFTVDRNGFVMGEGGACLVLESFKSAQERGAKIYAELSGFCRTADGNTGQAITSPHPNGNGAKRAILGALERSGKSLYDVDYINTHSTSTIADFVEIKAIKEVFKEHAIKVLVSATKASTGHLLGASGAIEAVFTVLSIINNTVPYTRNLTMKNIDKACLGVNHVMEKPKRTNINLALSNSFGFGGTNVCVAISSYR</sequence>
<dbReference type="Gene3D" id="3.40.47.10">
    <property type="match status" value="1"/>
</dbReference>
<name>S3DIK5_9GAMM</name>
<dbReference type="InterPro" id="IPR020841">
    <property type="entry name" value="PKS_Beta-ketoAc_synthase_dom"/>
</dbReference>
<evidence type="ECO:0000256" key="1">
    <source>
        <dbReference type="ARBA" id="ARBA00005194"/>
    </source>
</evidence>
<dbReference type="GO" id="GO:0005829">
    <property type="term" value="C:cytosol"/>
    <property type="evidence" value="ECO:0007669"/>
    <property type="project" value="TreeGrafter"/>
</dbReference>
<evidence type="ECO:0000256" key="2">
    <source>
        <dbReference type="ARBA" id="ARBA00008467"/>
    </source>
</evidence>
<dbReference type="STRING" id="28176.CF66_6042"/>
<dbReference type="Pfam" id="PF02801">
    <property type="entry name" value="Ketoacyl-synt_C"/>
    <property type="match status" value="1"/>
</dbReference>